<dbReference type="Pfam" id="PF08798">
    <property type="entry name" value="CRISPR_assoc"/>
    <property type="match status" value="1"/>
</dbReference>
<comment type="caution">
    <text evidence="1">The sequence shown here is derived from an EMBL/GenBank/DDBJ whole genome shotgun (WGS) entry which is preliminary data.</text>
</comment>
<dbReference type="AlphaFoldDB" id="A0A0F9PLG0"/>
<protein>
    <recommendedName>
        <fullName evidence="2">CRISPR-associated protein Cse3</fullName>
    </recommendedName>
</protein>
<organism evidence="1">
    <name type="scientific">marine sediment metagenome</name>
    <dbReference type="NCBI Taxonomy" id="412755"/>
    <lineage>
        <taxon>unclassified sequences</taxon>
        <taxon>metagenomes</taxon>
        <taxon>ecological metagenomes</taxon>
    </lineage>
</organism>
<sequence>MHKTVLIGFPQKKKIKNSRESARSQFDILYRIEESINNNKIFLLVQSNTEPDWIKLPKGYILENEGNKEFIIKNIEALLLKIIKNSVFRFKLRANPTQKKFDKESKKAMRIPLVNDHDQIEWLKRKGKLHGFRILSLNQNIPNTSVREEMIYHGKKRENNDVHTLTFYSIVFEGLLGVLDEEKFRVALKKGIGSGKGFGFGLITLARP</sequence>
<proteinExistence type="predicted"/>
<dbReference type="NCBIfam" id="TIGR01907">
    <property type="entry name" value="casE_Cse3"/>
    <property type="match status" value="1"/>
</dbReference>
<dbReference type="EMBL" id="LAZR01002804">
    <property type="protein sequence ID" value="KKN25412.1"/>
    <property type="molecule type" value="Genomic_DNA"/>
</dbReference>
<dbReference type="Gene3D" id="3.30.70.1210">
    <property type="entry name" value="Crispr-associated protein, domain 2"/>
    <property type="match status" value="1"/>
</dbReference>
<evidence type="ECO:0000313" key="1">
    <source>
        <dbReference type="EMBL" id="KKN25412.1"/>
    </source>
</evidence>
<dbReference type="CDD" id="cd09727">
    <property type="entry name" value="Cas6_I-E"/>
    <property type="match status" value="1"/>
</dbReference>
<dbReference type="SMART" id="SM01101">
    <property type="entry name" value="CRISPR_assoc"/>
    <property type="match status" value="1"/>
</dbReference>
<reference evidence="1" key="1">
    <citation type="journal article" date="2015" name="Nature">
        <title>Complex archaea that bridge the gap between prokaryotes and eukaryotes.</title>
        <authorList>
            <person name="Spang A."/>
            <person name="Saw J.H."/>
            <person name="Jorgensen S.L."/>
            <person name="Zaremba-Niedzwiedzka K."/>
            <person name="Martijn J."/>
            <person name="Lind A.E."/>
            <person name="van Eijk R."/>
            <person name="Schleper C."/>
            <person name="Guy L."/>
            <person name="Ettema T.J."/>
        </authorList>
    </citation>
    <scope>NUCLEOTIDE SEQUENCE</scope>
</reference>
<gene>
    <name evidence="1" type="ORF">LCGC14_0885020</name>
</gene>
<name>A0A0F9PLG0_9ZZZZ</name>
<evidence type="ECO:0008006" key="2">
    <source>
        <dbReference type="Google" id="ProtNLM"/>
    </source>
</evidence>
<accession>A0A0F9PLG0</accession>
<dbReference type="SUPFAM" id="SSF117987">
    <property type="entry name" value="CRISPR-associated protein"/>
    <property type="match status" value="2"/>
</dbReference>
<dbReference type="InterPro" id="IPR010179">
    <property type="entry name" value="CRISPR-assoc_prot_Cse3"/>
</dbReference>
<dbReference type="Gene3D" id="3.30.70.1200">
    <property type="entry name" value="Crispr-associated protein, domain 1"/>
    <property type="match status" value="1"/>
</dbReference>